<feature type="compositionally biased region" description="Polar residues" evidence="8">
    <location>
        <begin position="17"/>
        <end position="26"/>
    </location>
</feature>
<sequence length="1568" mass="173962">MASTVSRSVSYHAVSPSEPTAISNRNSSHDDQGPAEHPASRLISRKPVPFRGTKETPKQVDTTEKVQDPDAAERTSRKSPAHGIFKILSIWWLEMICCAIFMGAFLAIVATIYSYQGRPLPEWPYHLTVNTLIAIYVVILKAALLLVTAQGIGQLKWRWFERERPLIHLADFDDASRGVWGSLTLLWMLKARYTIASCGAFITVAALLIDPFAQQVISTYECQLEAPSSHATIPRTNMMNESGSHIGAGENAITIGLQKAINAGIYNPGTPVEFDCPTGNCTFPDVYHSVGYCSSCIDVTDSLVITYVVATGGYNYTNISLPGYWEDDYGYLQWVDPISATIDDPFSTPDNPSSPTNVNFVMNYTEKAIVAAELNIGSNVTCPEGSQVQWGCGGGSSGGASTCTIEPCVRSYKAYIAGGRLSEELASASNLRIWQAVSNFATNNATINIACLSPGTRDHVTQLELTLEDNGWLSTPNLSMIQGSEDDYFIPTENEAFPNISIPAECVYQFDVVQTDGAVQRFLETYLNGTVGMFPPSVYAYDYSGPAQLLVMWNNSNLDFENLNSTFANIAESLTTRVRQNSPQSHSRPAYGVVLQQQTCVHVRWAWLAYPAALIALTLTFLTAMAIKTGRGEMKRHDWKSEPLAMIFHGLDDQTIKMTEAERLVTRKDMRDAAKQVVVRLGEDENGAWRVEVGAPASVNGVQNHRIPDHQRPSFHRATTEVMASIEPYNHIDPQLRTSSLSSPPRPREPQQQHYPNGVPAAYSPLQPSPNPSYQSIQTPGYYPQNPQTHESPDDASPLGNPADPNDLKRPRACEACRQLKVKCELDDNHPSGSCKRCAKANRQCIVTAPSRKRQKKTDSRVAELERKIDALTATLAAQGGADGDVTVDPARSQSQIQPPRPPPYGEQWHGPPPPVTSLSPQQGQQGIKRKIADYDYFGGELHKTSSPSFKSTGSASHYQPVVSENTRTRNDSDDLPPLDLVDRGIFDLNTARKCFERYMAEMCEHLPLVVFPPGTNADDVRKNKPVLFLAISAVASSTIRPDLQPRLISEITRALADRVIFRGEKSLELVQAIQVTTCFYQPPEKYEELNFNQLIHIAAVMAMDLGMGKRSKRGGPNMWRPYNENKRPLSDPNSAETRRCWLGCYYMCSNSSMSLRRPLLARWSPYADECVEILNTAADALSSDKALCHLVRAQHMAEDIGVEFSMDDPLSQLTLTDQKTQYHLKNFERRLKEWHDTAGPDMLMKPIIQHTEGIINLYMHEIAMHHNHNIDDFRPPFNATPIEGPPDPDNVTPAHIEALTTCIHSAHAAFDAFLSMDVKMLRALPTLFFVRSSYAAVALIKLYSAVSAKGSKFAQIFKTKDLKVEYYLDRMIDMLTKTCENGMSRVAHKFSLIFNMLKSWHMKRMEPINNGRSRVPKQHTPAGRTISQPVYKAVPPQQDPAGLAWNPQNQNRASMDQNTQAHQQARNGLQMLSDAAMGPGPAPAPAPPAVMPQPQPQPQQWIQPMSQSQMLPGVTEMGMHNQGMMPYGMPGQELGPPMDFTSDELMAFGFGDEFLAMNFGFEQGNWI</sequence>
<feature type="region of interest" description="Disordered" evidence="8">
    <location>
        <begin position="880"/>
        <end position="926"/>
    </location>
</feature>
<dbReference type="Proteomes" id="UP001345827">
    <property type="component" value="Unassembled WGS sequence"/>
</dbReference>
<dbReference type="InterPro" id="IPR021514">
    <property type="entry name" value="DUF3176"/>
</dbReference>
<feature type="region of interest" description="Disordered" evidence="8">
    <location>
        <begin position="946"/>
        <end position="976"/>
    </location>
</feature>
<dbReference type="InterPro" id="IPR007219">
    <property type="entry name" value="XnlR_reg_dom"/>
</dbReference>
<feature type="region of interest" description="Disordered" evidence="8">
    <location>
        <begin position="1"/>
        <end position="75"/>
    </location>
</feature>
<feature type="compositionally biased region" description="Polar residues" evidence="8">
    <location>
        <begin position="772"/>
        <end position="790"/>
    </location>
</feature>
<dbReference type="PROSITE" id="PS00463">
    <property type="entry name" value="ZN2_CY6_FUNGAL_1"/>
    <property type="match status" value="1"/>
</dbReference>
<feature type="region of interest" description="Disordered" evidence="8">
    <location>
        <begin position="1439"/>
        <end position="1502"/>
    </location>
</feature>
<feature type="region of interest" description="Disordered" evidence="8">
    <location>
        <begin position="727"/>
        <end position="808"/>
    </location>
</feature>
<reference evidence="11 12" key="1">
    <citation type="submission" date="2023-06" db="EMBL/GenBank/DDBJ databases">
        <title>Black Yeasts Isolated from many extreme environments.</title>
        <authorList>
            <person name="Coleine C."/>
            <person name="Stajich J.E."/>
            <person name="Selbmann L."/>
        </authorList>
    </citation>
    <scope>NUCLEOTIDE SEQUENCE [LARGE SCALE GENOMIC DNA]</scope>
    <source>
        <strain evidence="11 12">CCFEE 5887</strain>
    </source>
</reference>
<dbReference type="PROSITE" id="PS50048">
    <property type="entry name" value="ZN2_CY6_FUNGAL_2"/>
    <property type="match status" value="1"/>
</dbReference>
<feature type="compositionally biased region" description="Polar residues" evidence="8">
    <location>
        <begin position="1447"/>
        <end position="1468"/>
    </location>
</feature>
<comment type="caution">
    <text evidence="11">The sequence shown here is derived from an EMBL/GenBank/DDBJ whole genome shotgun (WGS) entry which is preliminary data.</text>
</comment>
<dbReference type="Pfam" id="PF00172">
    <property type="entry name" value="Zn_clus"/>
    <property type="match status" value="1"/>
</dbReference>
<evidence type="ECO:0000256" key="4">
    <source>
        <dbReference type="ARBA" id="ARBA00023015"/>
    </source>
</evidence>
<feature type="transmembrane region" description="Helical" evidence="9">
    <location>
        <begin position="87"/>
        <end position="113"/>
    </location>
</feature>
<dbReference type="PANTHER" id="PTHR35394">
    <property type="entry name" value="DUF3176 DOMAIN-CONTAINING PROTEIN"/>
    <property type="match status" value="1"/>
</dbReference>
<accession>A0AAV9PUN0</accession>
<dbReference type="CDD" id="cd00067">
    <property type="entry name" value="GAL4"/>
    <property type="match status" value="1"/>
</dbReference>
<dbReference type="CDD" id="cd12148">
    <property type="entry name" value="fungal_TF_MHR"/>
    <property type="match status" value="1"/>
</dbReference>
<dbReference type="GO" id="GO:0008270">
    <property type="term" value="F:zinc ion binding"/>
    <property type="evidence" value="ECO:0007669"/>
    <property type="project" value="InterPro"/>
</dbReference>
<feature type="compositionally biased region" description="Pro residues" evidence="8">
    <location>
        <begin position="1481"/>
        <end position="1498"/>
    </location>
</feature>
<evidence type="ECO:0000256" key="6">
    <source>
        <dbReference type="ARBA" id="ARBA00023163"/>
    </source>
</evidence>
<organism evidence="11 12">
    <name type="scientific">Vermiconidia calcicola</name>
    <dbReference type="NCBI Taxonomy" id="1690605"/>
    <lineage>
        <taxon>Eukaryota</taxon>
        <taxon>Fungi</taxon>
        <taxon>Dikarya</taxon>
        <taxon>Ascomycota</taxon>
        <taxon>Pezizomycotina</taxon>
        <taxon>Dothideomycetes</taxon>
        <taxon>Dothideomycetidae</taxon>
        <taxon>Mycosphaerellales</taxon>
        <taxon>Extremaceae</taxon>
        <taxon>Vermiconidia</taxon>
    </lineage>
</organism>
<feature type="transmembrane region" description="Helical" evidence="9">
    <location>
        <begin position="605"/>
        <end position="627"/>
    </location>
</feature>
<protein>
    <recommendedName>
        <fullName evidence="10">Zn(2)-C6 fungal-type domain-containing protein</fullName>
    </recommendedName>
</protein>
<keyword evidence="9" id="KW-1133">Transmembrane helix</keyword>
<dbReference type="InterPro" id="IPR001138">
    <property type="entry name" value="Zn2Cys6_DnaBD"/>
</dbReference>
<dbReference type="GO" id="GO:0006351">
    <property type="term" value="P:DNA-templated transcription"/>
    <property type="evidence" value="ECO:0007669"/>
    <property type="project" value="InterPro"/>
</dbReference>
<feature type="compositionally biased region" description="Pro residues" evidence="8">
    <location>
        <begin position="899"/>
        <end position="916"/>
    </location>
</feature>
<feature type="compositionally biased region" description="Polar residues" evidence="8">
    <location>
        <begin position="917"/>
        <end position="926"/>
    </location>
</feature>
<evidence type="ECO:0000256" key="1">
    <source>
        <dbReference type="ARBA" id="ARBA00004123"/>
    </source>
</evidence>
<keyword evidence="5" id="KW-0238">DNA-binding</keyword>
<proteinExistence type="predicted"/>
<dbReference type="SUPFAM" id="SSF57701">
    <property type="entry name" value="Zn2/Cys6 DNA-binding domain"/>
    <property type="match status" value="1"/>
</dbReference>
<evidence type="ECO:0000313" key="12">
    <source>
        <dbReference type="Proteomes" id="UP001345827"/>
    </source>
</evidence>
<feature type="compositionally biased region" description="Polar residues" evidence="8">
    <location>
        <begin position="946"/>
        <end position="966"/>
    </location>
</feature>
<dbReference type="GO" id="GO:0005634">
    <property type="term" value="C:nucleus"/>
    <property type="evidence" value="ECO:0007669"/>
    <property type="project" value="UniProtKB-SubCell"/>
</dbReference>
<keyword evidence="7" id="KW-0539">Nucleus</keyword>
<evidence type="ECO:0000256" key="8">
    <source>
        <dbReference type="SAM" id="MobiDB-lite"/>
    </source>
</evidence>
<gene>
    <name evidence="11" type="ORF">LTR25_009755</name>
</gene>
<keyword evidence="3" id="KW-0862">Zinc</keyword>
<dbReference type="Pfam" id="PF11374">
    <property type="entry name" value="DUF3176"/>
    <property type="match status" value="1"/>
</dbReference>
<evidence type="ECO:0000256" key="5">
    <source>
        <dbReference type="ARBA" id="ARBA00023125"/>
    </source>
</evidence>
<dbReference type="Pfam" id="PF04082">
    <property type="entry name" value="Fungal_trans"/>
    <property type="match status" value="1"/>
</dbReference>
<dbReference type="GO" id="GO:0000981">
    <property type="term" value="F:DNA-binding transcription factor activity, RNA polymerase II-specific"/>
    <property type="evidence" value="ECO:0007669"/>
    <property type="project" value="InterPro"/>
</dbReference>
<evidence type="ECO:0000256" key="9">
    <source>
        <dbReference type="SAM" id="Phobius"/>
    </source>
</evidence>
<evidence type="ECO:0000256" key="2">
    <source>
        <dbReference type="ARBA" id="ARBA00022723"/>
    </source>
</evidence>
<feature type="transmembrane region" description="Helical" evidence="9">
    <location>
        <begin position="133"/>
        <end position="152"/>
    </location>
</feature>
<dbReference type="FunFam" id="4.10.240.10:FF:000003">
    <property type="entry name" value="C6 transcription factor (Leu3)"/>
    <property type="match status" value="1"/>
</dbReference>
<name>A0AAV9PUN0_9PEZI</name>
<keyword evidence="9" id="KW-0812">Transmembrane</keyword>
<dbReference type="GO" id="GO:0001216">
    <property type="term" value="F:DNA-binding transcription activator activity"/>
    <property type="evidence" value="ECO:0007669"/>
    <property type="project" value="UniProtKB-ARBA"/>
</dbReference>
<evidence type="ECO:0000313" key="11">
    <source>
        <dbReference type="EMBL" id="KAK5529507.1"/>
    </source>
</evidence>
<evidence type="ECO:0000259" key="10">
    <source>
        <dbReference type="PROSITE" id="PS50048"/>
    </source>
</evidence>
<dbReference type="InterPro" id="IPR036864">
    <property type="entry name" value="Zn2-C6_fun-type_DNA-bd_sf"/>
</dbReference>
<dbReference type="SMART" id="SM00066">
    <property type="entry name" value="GAL4"/>
    <property type="match status" value="1"/>
</dbReference>
<keyword evidence="12" id="KW-1185">Reference proteome</keyword>
<keyword evidence="4" id="KW-0805">Transcription regulation</keyword>
<comment type="subcellular location">
    <subcellularLocation>
        <location evidence="1">Nucleus</location>
    </subcellularLocation>
</comment>
<keyword evidence="6" id="KW-0804">Transcription</keyword>
<evidence type="ECO:0000256" key="3">
    <source>
        <dbReference type="ARBA" id="ARBA00022833"/>
    </source>
</evidence>
<dbReference type="GO" id="GO:0003677">
    <property type="term" value="F:DNA binding"/>
    <property type="evidence" value="ECO:0007669"/>
    <property type="project" value="UniProtKB-KW"/>
</dbReference>
<dbReference type="EMBL" id="JAXLQG010000022">
    <property type="protein sequence ID" value="KAK5529507.1"/>
    <property type="molecule type" value="Genomic_DNA"/>
</dbReference>
<dbReference type="Gene3D" id="4.10.240.10">
    <property type="entry name" value="Zn(2)-C6 fungal-type DNA-binding domain"/>
    <property type="match status" value="1"/>
</dbReference>
<keyword evidence="9" id="KW-0472">Membrane</keyword>
<dbReference type="PANTHER" id="PTHR35394:SF5">
    <property type="entry name" value="DUF3176 DOMAIN-CONTAINING PROTEIN"/>
    <property type="match status" value="1"/>
</dbReference>
<evidence type="ECO:0000256" key="7">
    <source>
        <dbReference type="ARBA" id="ARBA00023242"/>
    </source>
</evidence>
<feature type="domain" description="Zn(2)-C6 fungal-type" evidence="10">
    <location>
        <begin position="813"/>
        <end position="847"/>
    </location>
</feature>
<feature type="compositionally biased region" description="Basic and acidic residues" evidence="8">
    <location>
        <begin position="52"/>
        <end position="75"/>
    </location>
</feature>
<keyword evidence="2" id="KW-0479">Metal-binding</keyword>